<name>A0A094JKT7_9GAMM</name>
<sequence length="174" mass="19203">MQTVKIPVSIDPLRAATSRLVYEGFVPGQTLKRLAEACADNCSDVAVSLECGVDLQGIVYLKGKAVTELTLLCQRCMTLFTAEAAVEFCFSPCRTQAEIDELPDAYDPIECDEIGEIRLHRMIEDELMLAVPLVPTHDVAECHFGSKDMAVGEIEEAQQERPNPFAVLEKLKSK</sequence>
<dbReference type="AlphaFoldDB" id="A0A094JKT7"/>
<dbReference type="Pfam" id="PF02620">
    <property type="entry name" value="YceD"/>
    <property type="match status" value="1"/>
</dbReference>
<evidence type="ECO:0000256" key="3">
    <source>
        <dbReference type="ARBA" id="ARBA00015716"/>
    </source>
</evidence>
<dbReference type="Proteomes" id="UP000029264">
    <property type="component" value="Unassembled WGS sequence"/>
</dbReference>
<dbReference type="eggNOG" id="COG1399">
    <property type="taxonomic scope" value="Bacteria"/>
</dbReference>
<gene>
    <name evidence="6" type="ORF">HR45_04390</name>
</gene>
<dbReference type="PANTHER" id="PTHR38099">
    <property type="entry name" value="LARGE RIBOSOMAL RNA SUBUNIT ACCUMULATION PROTEIN YCED"/>
    <property type="match status" value="1"/>
</dbReference>
<dbReference type="EMBL" id="JPEO01000002">
    <property type="protein sequence ID" value="KFZ38669.1"/>
    <property type="molecule type" value="Genomic_DNA"/>
</dbReference>
<dbReference type="OrthoDB" id="9786771at2"/>
<keyword evidence="7" id="KW-1185">Reference proteome</keyword>
<dbReference type="GO" id="GO:0005829">
    <property type="term" value="C:cytosol"/>
    <property type="evidence" value="ECO:0007669"/>
    <property type="project" value="TreeGrafter"/>
</dbReference>
<accession>A0A094JKT7</accession>
<dbReference type="PANTHER" id="PTHR38099:SF1">
    <property type="entry name" value="LARGE RIBOSOMAL RNA SUBUNIT ACCUMULATION PROTEIN YCED"/>
    <property type="match status" value="1"/>
</dbReference>
<organism evidence="6 7">
    <name type="scientific">Shewanella mangrovi</name>
    <dbReference type="NCBI Taxonomy" id="1515746"/>
    <lineage>
        <taxon>Bacteria</taxon>
        <taxon>Pseudomonadati</taxon>
        <taxon>Pseudomonadota</taxon>
        <taxon>Gammaproteobacteria</taxon>
        <taxon>Alteromonadales</taxon>
        <taxon>Shewanellaceae</taxon>
        <taxon>Shewanella</taxon>
    </lineage>
</organism>
<dbReference type="GO" id="GO:0042254">
    <property type="term" value="P:ribosome biogenesis"/>
    <property type="evidence" value="ECO:0007669"/>
    <property type="project" value="UniProtKB-KW"/>
</dbReference>
<comment type="function">
    <text evidence="1">Plays a role in synthesis, processing and/or stability of 23S rRNA.</text>
</comment>
<dbReference type="NCBIfam" id="NF008395">
    <property type="entry name" value="PRK11193.1"/>
    <property type="match status" value="1"/>
</dbReference>
<comment type="similarity">
    <text evidence="2">Belongs to the DUF177 domain family.</text>
</comment>
<evidence type="ECO:0000256" key="1">
    <source>
        <dbReference type="ARBA" id="ARBA00002868"/>
    </source>
</evidence>
<evidence type="ECO:0000313" key="7">
    <source>
        <dbReference type="Proteomes" id="UP000029264"/>
    </source>
</evidence>
<evidence type="ECO:0000256" key="5">
    <source>
        <dbReference type="ARBA" id="ARBA00031841"/>
    </source>
</evidence>
<reference evidence="6 7" key="1">
    <citation type="submission" date="2014-06" db="EMBL/GenBank/DDBJ databases">
        <title>Shewanella sp. YQH10.</title>
        <authorList>
            <person name="Liu Y."/>
            <person name="Zeng R."/>
        </authorList>
    </citation>
    <scope>NUCLEOTIDE SEQUENCE [LARGE SCALE GENOMIC DNA]</scope>
    <source>
        <strain evidence="6 7">YQH10</strain>
    </source>
</reference>
<proteinExistence type="inferred from homology"/>
<dbReference type="InterPro" id="IPR003772">
    <property type="entry name" value="YceD"/>
</dbReference>
<dbReference type="InterPro" id="IPR039255">
    <property type="entry name" value="YceD_bac"/>
</dbReference>
<comment type="caution">
    <text evidence="6">The sequence shown here is derived from an EMBL/GenBank/DDBJ whole genome shotgun (WGS) entry which is preliminary data.</text>
</comment>
<evidence type="ECO:0000313" key="6">
    <source>
        <dbReference type="EMBL" id="KFZ38669.1"/>
    </source>
</evidence>
<dbReference type="STRING" id="1515746.HR45_04390"/>
<evidence type="ECO:0000256" key="2">
    <source>
        <dbReference type="ARBA" id="ARBA00010740"/>
    </source>
</evidence>
<keyword evidence="4" id="KW-0690">Ribosome biogenesis</keyword>
<evidence type="ECO:0000256" key="4">
    <source>
        <dbReference type="ARBA" id="ARBA00022517"/>
    </source>
</evidence>
<protein>
    <recommendedName>
        <fullName evidence="3">Large ribosomal RNA subunit accumulation protein YceD</fullName>
    </recommendedName>
    <alternativeName>
        <fullName evidence="5">23S rRNA accumulation protein YceD</fullName>
    </alternativeName>
</protein>
<dbReference type="RefSeq" id="WP_037440021.1">
    <property type="nucleotide sequence ID" value="NZ_JPEO01000002.1"/>
</dbReference>